<protein>
    <submittedName>
        <fullName evidence="2">Uncharacterized protein</fullName>
    </submittedName>
</protein>
<reference evidence="3" key="1">
    <citation type="journal article" date="2015" name="Nat. Plants">
        <title>Genome expansion of Arabis alpina linked with retrotransposition and reduced symmetric DNA methylation.</title>
        <authorList>
            <person name="Willing E.M."/>
            <person name="Rawat V."/>
            <person name="Mandakova T."/>
            <person name="Maumus F."/>
            <person name="James G.V."/>
            <person name="Nordstroem K.J."/>
            <person name="Becker C."/>
            <person name="Warthmann N."/>
            <person name="Chica C."/>
            <person name="Szarzynska B."/>
            <person name="Zytnicki M."/>
            <person name="Albani M.C."/>
            <person name="Kiefer C."/>
            <person name="Bergonzi S."/>
            <person name="Castaings L."/>
            <person name="Mateos J.L."/>
            <person name="Berns M.C."/>
            <person name="Bujdoso N."/>
            <person name="Piofczyk T."/>
            <person name="de Lorenzo L."/>
            <person name="Barrero-Sicilia C."/>
            <person name="Mateos I."/>
            <person name="Piednoel M."/>
            <person name="Hagmann J."/>
            <person name="Chen-Min-Tao R."/>
            <person name="Iglesias-Fernandez R."/>
            <person name="Schuster S.C."/>
            <person name="Alonso-Blanco C."/>
            <person name="Roudier F."/>
            <person name="Carbonero P."/>
            <person name="Paz-Ares J."/>
            <person name="Davis S.J."/>
            <person name="Pecinka A."/>
            <person name="Quesneville H."/>
            <person name="Colot V."/>
            <person name="Lysak M.A."/>
            <person name="Weigel D."/>
            <person name="Coupland G."/>
            <person name="Schneeberger K."/>
        </authorList>
    </citation>
    <scope>NUCLEOTIDE SEQUENCE [LARGE SCALE GENOMIC DNA]</scope>
    <source>
        <strain evidence="3">cv. Pajares</strain>
    </source>
</reference>
<dbReference type="OMA" id="ARVKFAH"/>
<feature type="region of interest" description="Disordered" evidence="1">
    <location>
        <begin position="203"/>
        <end position="225"/>
    </location>
</feature>
<sequence length="696" mass="76627">MRFSSSSASQILTKTKSQNQRDRSGRIAAHTGNGFHVKQSPSLSGKIESKVIRSYPRVTIKDLRLRRVFSPSSISVDWEFKTKGDNLTKEQNVEYPSDSRNSKIEKEGTKINGGGLGNGETEDLLKTTPPDSEFLCSERISGVNEADLVREEINAPTVRRSGTNLCSKSVLHPCSRAKIFKNPGSFSYKRLLPYLMQAADDGTSSGRCSKPEKSIGQNTPNINLSCDKEIGETAEDPKEEGSEMMTAKCQLPETTKPVLQPVDTVLNQHSAGSLCGYTSPLKRVIVSSPNKKSAYPWRKLFKTPGSVNYRRMLPYLRDTQVDNPCKPETIDHPDLQKIIEENTPSSMFVSENEGTQEMVMPDTARESVKESLPCEPLSPERSDLDMEQETQVKHVIPDTEKNLETPHNALVSEVPLPSPHNALVSEVALSSPHNALVSGIPLSSPHNALVSEVALSSPHNVLVSEVHLSSPQNALVSEVHLSSPQNALVFEVTSEVAKSALDNTFVDNVVGEESMNGAVRTEAKRSAEQLEADKLNLTAELVDTCVELGTPPSVSPSKGILRRSIRGCRGICSCLNCSSFRLNAERAFEFSRNQLQDTEVMVLDLVEEISHLRDMLVKYGSADHNESNKNQAGEASKRASEAAELAKNRLLQMNDDLQVHCRIPNEQRAKVKFAHYVQEKTILKASEPNNLTHISP</sequence>
<gene>
    <name evidence="2" type="ordered locus">AALP_Aa4g060900</name>
</gene>
<feature type="compositionally biased region" description="Polar residues" evidence="1">
    <location>
        <begin position="1"/>
        <end position="18"/>
    </location>
</feature>
<name>A0A087H1G3_ARAAL</name>
<evidence type="ECO:0000256" key="1">
    <source>
        <dbReference type="SAM" id="MobiDB-lite"/>
    </source>
</evidence>
<feature type="region of interest" description="Disordered" evidence="1">
    <location>
        <begin position="92"/>
        <end position="123"/>
    </location>
</feature>
<keyword evidence="3" id="KW-1185">Reference proteome</keyword>
<dbReference type="OrthoDB" id="766405at2759"/>
<organism evidence="2 3">
    <name type="scientific">Arabis alpina</name>
    <name type="common">Alpine rock-cress</name>
    <dbReference type="NCBI Taxonomy" id="50452"/>
    <lineage>
        <taxon>Eukaryota</taxon>
        <taxon>Viridiplantae</taxon>
        <taxon>Streptophyta</taxon>
        <taxon>Embryophyta</taxon>
        <taxon>Tracheophyta</taxon>
        <taxon>Spermatophyta</taxon>
        <taxon>Magnoliopsida</taxon>
        <taxon>eudicotyledons</taxon>
        <taxon>Gunneridae</taxon>
        <taxon>Pentapetalae</taxon>
        <taxon>rosids</taxon>
        <taxon>malvids</taxon>
        <taxon>Brassicales</taxon>
        <taxon>Brassicaceae</taxon>
        <taxon>Arabideae</taxon>
        <taxon>Arabis</taxon>
    </lineage>
</organism>
<dbReference type="EMBL" id="CM002872">
    <property type="protein sequence ID" value="KFK35965.1"/>
    <property type="molecule type" value="Genomic_DNA"/>
</dbReference>
<feature type="compositionally biased region" description="Basic and acidic residues" evidence="1">
    <location>
        <begin position="100"/>
        <end position="109"/>
    </location>
</feature>
<dbReference type="PANTHER" id="PTHR34461:SF4">
    <property type="entry name" value="OS01G0101800 PROTEIN"/>
    <property type="match status" value="1"/>
</dbReference>
<dbReference type="Proteomes" id="UP000029120">
    <property type="component" value="Chromosome 4"/>
</dbReference>
<dbReference type="Gramene" id="KFK35965">
    <property type="protein sequence ID" value="KFK35965"/>
    <property type="gene ID" value="AALP_AA4G060900"/>
</dbReference>
<dbReference type="PANTHER" id="PTHR34461">
    <property type="entry name" value="EXPRESSED PROTEIN"/>
    <property type="match status" value="1"/>
</dbReference>
<accession>A0A087H1G3</accession>
<dbReference type="eggNOG" id="ENOG502R3TB">
    <property type="taxonomic scope" value="Eukaryota"/>
</dbReference>
<evidence type="ECO:0000313" key="3">
    <source>
        <dbReference type="Proteomes" id="UP000029120"/>
    </source>
</evidence>
<feature type="compositionally biased region" description="Polar residues" evidence="1">
    <location>
        <begin position="215"/>
        <end position="224"/>
    </location>
</feature>
<proteinExistence type="predicted"/>
<feature type="region of interest" description="Disordered" evidence="1">
    <location>
        <begin position="1"/>
        <end position="43"/>
    </location>
</feature>
<dbReference type="AlphaFoldDB" id="A0A087H1G3"/>
<evidence type="ECO:0000313" key="2">
    <source>
        <dbReference type="EMBL" id="KFK35965.1"/>
    </source>
</evidence>